<dbReference type="EMBL" id="AODD01000017">
    <property type="protein sequence ID" value="EUJ22817.1"/>
    <property type="molecule type" value="Genomic_DNA"/>
</dbReference>
<dbReference type="InterPro" id="IPR016193">
    <property type="entry name" value="Cytidine_deaminase-like"/>
</dbReference>
<dbReference type="Gene3D" id="3.40.140.10">
    <property type="entry name" value="Cytidine Deaminase, domain 2"/>
    <property type="match status" value="1"/>
</dbReference>
<dbReference type="OrthoDB" id="9802676at2"/>
<evidence type="ECO:0000256" key="1">
    <source>
        <dbReference type="ARBA" id="ARBA00022723"/>
    </source>
</evidence>
<keyword evidence="6" id="KW-1185">Reference proteome</keyword>
<sequence>MKFTWKKGVILSAVSILAGSAILGNVLNDVHVDAVPTAINGIQDAVHETADQVLHASDQGTFSVGGMLMDTDGNVVYTQHNNVVTNDLVFDPTAHGERQMIDWYYENKESLDLPEPEKIILVTSLDPCAMCTGSILQAGFANVVVSANDTYAGINYDKSALFPSLSGTSMQADAQASFSYPAVLGSTAKFSREATGVPVSPIFGDNTAIEDQTYALTSTAFDATLNDVSNKINTDLPEDQLLDPKMLATTDPIYVALKAAYPHALEYTAPSPNNPDEGLAPYLIEAAEQDIANGGDGNAVALLDRFGNLIMVTAGNQAVSEIQTPFMLATRGYAKLRYNLQMDGVSNATQYLGHPKYNTFIYAKGPEINPQGLADFGAFGSTMEGAIPTDRTQFQYGVERATQAELDAFADGLPPFYSDDDSVNVHIKETANQDLIAALAAGLPTTIK</sequence>
<dbReference type="Pfam" id="PF00383">
    <property type="entry name" value="dCMP_cyt_deam_1"/>
    <property type="match status" value="1"/>
</dbReference>
<keyword evidence="2" id="KW-0862">Zinc</keyword>
<reference evidence="5 6" key="1">
    <citation type="journal article" date="2014" name="Int. J. Syst. Evol. Microbiol.">
        <title>Listeria floridensis sp. nov., Listeria aquatica sp. nov., Listeria cornellensis sp. nov., Listeria riparia sp. nov. and Listeria grandensis sp. nov., from agricultural and natural environments.</title>
        <authorList>
            <person name="den Bakker H.C."/>
            <person name="Warchocki S."/>
            <person name="Wright E.M."/>
            <person name="Allred A.F."/>
            <person name="Ahlstrom C."/>
            <person name="Manuel C.S."/>
            <person name="Stasiewicz M.J."/>
            <person name="Burrell A."/>
            <person name="Roof S."/>
            <person name="Strawn L."/>
            <person name="Fortes E.D."/>
            <person name="Nightingale K.K."/>
            <person name="Kephart D."/>
            <person name="Wiedmann M."/>
        </authorList>
    </citation>
    <scope>NUCLEOTIDE SEQUENCE [LARGE SCALE GENOMIC DNA]</scope>
    <source>
        <strain evidence="6">FSL F6-971</strain>
    </source>
</reference>
<feature type="domain" description="CMP/dCMP-type deaminase" evidence="4">
    <location>
        <begin position="40"/>
        <end position="169"/>
    </location>
</feature>
<feature type="chain" id="PRO_5039021718" description="CMP/dCMP-type deaminase domain-containing protein" evidence="3">
    <location>
        <begin position="24"/>
        <end position="448"/>
    </location>
</feature>
<proteinExistence type="predicted"/>
<evidence type="ECO:0000259" key="4">
    <source>
        <dbReference type="PROSITE" id="PS51747"/>
    </source>
</evidence>
<keyword evidence="1" id="KW-0479">Metal-binding</keyword>
<organism evidence="5 6">
    <name type="scientific">Listeria grandensis FSL F6-0971</name>
    <dbReference type="NCBI Taxonomy" id="1265819"/>
    <lineage>
        <taxon>Bacteria</taxon>
        <taxon>Bacillati</taxon>
        <taxon>Bacillota</taxon>
        <taxon>Bacilli</taxon>
        <taxon>Bacillales</taxon>
        <taxon>Listeriaceae</taxon>
        <taxon>Listeria</taxon>
    </lineage>
</organism>
<comment type="caution">
    <text evidence="5">The sequence shown here is derived from an EMBL/GenBank/DDBJ whole genome shotgun (WGS) entry which is preliminary data.</text>
</comment>
<evidence type="ECO:0000313" key="6">
    <source>
        <dbReference type="Proteomes" id="UP000019253"/>
    </source>
</evidence>
<dbReference type="AlphaFoldDB" id="W7BA46"/>
<dbReference type="PROSITE" id="PS00903">
    <property type="entry name" value="CYT_DCMP_DEAMINASES_1"/>
    <property type="match status" value="1"/>
</dbReference>
<dbReference type="RefSeq" id="WP_077914666.1">
    <property type="nucleotide sequence ID" value="NZ_AODD01000017.1"/>
</dbReference>
<accession>W7BA46</accession>
<dbReference type="GO" id="GO:0008270">
    <property type="term" value="F:zinc ion binding"/>
    <property type="evidence" value="ECO:0007669"/>
    <property type="project" value="InterPro"/>
</dbReference>
<dbReference type="GO" id="GO:0016787">
    <property type="term" value="F:hydrolase activity"/>
    <property type="evidence" value="ECO:0007669"/>
    <property type="project" value="InterPro"/>
</dbReference>
<dbReference type="Proteomes" id="UP000019253">
    <property type="component" value="Unassembled WGS sequence"/>
</dbReference>
<evidence type="ECO:0000313" key="5">
    <source>
        <dbReference type="EMBL" id="EUJ22817.1"/>
    </source>
</evidence>
<feature type="signal peptide" evidence="3">
    <location>
        <begin position="1"/>
        <end position="23"/>
    </location>
</feature>
<keyword evidence="3" id="KW-0732">Signal</keyword>
<gene>
    <name evidence="5" type="ORF">PGRAN_11711</name>
</gene>
<dbReference type="InterPro" id="IPR002125">
    <property type="entry name" value="CMP_dCMP_dom"/>
</dbReference>
<dbReference type="CDD" id="cd01285">
    <property type="entry name" value="nucleoside_deaminase"/>
    <property type="match status" value="1"/>
</dbReference>
<dbReference type="STRING" id="1265819.PGRAN_11711"/>
<dbReference type="SUPFAM" id="SSF53927">
    <property type="entry name" value="Cytidine deaminase-like"/>
    <property type="match status" value="1"/>
</dbReference>
<protein>
    <recommendedName>
        <fullName evidence="4">CMP/dCMP-type deaminase domain-containing protein</fullName>
    </recommendedName>
</protein>
<evidence type="ECO:0000256" key="2">
    <source>
        <dbReference type="ARBA" id="ARBA00022833"/>
    </source>
</evidence>
<dbReference type="InterPro" id="IPR016192">
    <property type="entry name" value="APOBEC/CMP_deaminase_Zn-bd"/>
</dbReference>
<dbReference type="PROSITE" id="PS51747">
    <property type="entry name" value="CYT_DCMP_DEAMINASES_2"/>
    <property type="match status" value="1"/>
</dbReference>
<evidence type="ECO:0000256" key="3">
    <source>
        <dbReference type="SAM" id="SignalP"/>
    </source>
</evidence>
<name>W7BA46_9LIST</name>
<dbReference type="PATRIC" id="fig|1265819.5.peg.2343"/>